<dbReference type="GO" id="GO:0000150">
    <property type="term" value="F:DNA strand exchange activity"/>
    <property type="evidence" value="ECO:0007669"/>
    <property type="project" value="InterPro"/>
</dbReference>
<dbReference type="EMBL" id="JPRH01000004">
    <property type="protein sequence ID" value="KFF12412.1"/>
    <property type="molecule type" value="Genomic_DNA"/>
</dbReference>
<dbReference type="AlphaFoldDB" id="A0A086A6U8"/>
<reference evidence="2 3" key="1">
    <citation type="submission" date="2014-07" db="EMBL/GenBank/DDBJ databases">
        <title>Genome of Chryseobacterium soli DSM 19298.</title>
        <authorList>
            <person name="Stropko S.J."/>
            <person name="Pipes S.E."/>
            <person name="Newman J."/>
        </authorList>
    </citation>
    <scope>NUCLEOTIDE SEQUENCE [LARGE SCALE GENOMIC DNA]</scope>
    <source>
        <strain evidence="2 3">DSM 19298</strain>
    </source>
</reference>
<evidence type="ECO:0000259" key="1">
    <source>
        <dbReference type="Pfam" id="PF02796"/>
    </source>
</evidence>
<dbReference type="OrthoDB" id="799937at2"/>
<dbReference type="GO" id="GO:0003677">
    <property type="term" value="F:DNA binding"/>
    <property type="evidence" value="ECO:0007669"/>
    <property type="project" value="InterPro"/>
</dbReference>
<evidence type="ECO:0000313" key="3">
    <source>
        <dbReference type="Proteomes" id="UP000028705"/>
    </source>
</evidence>
<proteinExistence type="predicted"/>
<dbReference type="Gene3D" id="1.10.10.60">
    <property type="entry name" value="Homeodomain-like"/>
    <property type="match status" value="1"/>
</dbReference>
<dbReference type="InterPro" id="IPR009057">
    <property type="entry name" value="Homeodomain-like_sf"/>
</dbReference>
<gene>
    <name evidence="2" type="ORF">IW15_12740</name>
</gene>
<dbReference type="InterPro" id="IPR006120">
    <property type="entry name" value="Resolvase_HTH_dom"/>
</dbReference>
<dbReference type="STRING" id="445961.IW15_12740"/>
<dbReference type="Pfam" id="PF02796">
    <property type="entry name" value="HTH_7"/>
    <property type="match status" value="1"/>
</dbReference>
<organism evidence="2 3">
    <name type="scientific">Chryseobacterium soli</name>
    <dbReference type="NCBI Taxonomy" id="445961"/>
    <lineage>
        <taxon>Bacteria</taxon>
        <taxon>Pseudomonadati</taxon>
        <taxon>Bacteroidota</taxon>
        <taxon>Flavobacteriia</taxon>
        <taxon>Flavobacteriales</taxon>
        <taxon>Weeksellaceae</taxon>
        <taxon>Chryseobacterium group</taxon>
        <taxon>Chryseobacterium</taxon>
    </lineage>
</organism>
<evidence type="ECO:0000313" key="2">
    <source>
        <dbReference type="EMBL" id="KFF12412.1"/>
    </source>
</evidence>
<name>A0A086A6U8_9FLAO</name>
<keyword evidence="3" id="KW-1185">Reference proteome</keyword>
<protein>
    <submittedName>
        <fullName evidence="2">Transposase</fullName>
    </submittedName>
</protein>
<dbReference type="Proteomes" id="UP000028705">
    <property type="component" value="Unassembled WGS sequence"/>
</dbReference>
<feature type="domain" description="Resolvase HTH" evidence="1">
    <location>
        <begin position="98"/>
        <end position="139"/>
    </location>
</feature>
<dbReference type="SUPFAM" id="SSF46689">
    <property type="entry name" value="Homeodomain-like"/>
    <property type="match status" value="1"/>
</dbReference>
<comment type="caution">
    <text evidence="2">The sequence shown here is derived from an EMBL/GenBank/DDBJ whole genome shotgun (WGS) entry which is preliminary data.</text>
</comment>
<sequence>MNFKDIHVGRLIHCRFEEVAMDIDRACRFFNCFESELKEMFAQENLSTDILLKWSKLLEYDFFRLYSHHLILYSPQRRRNGNIKNEKGPRKFVLPQFRKSLYTKEIIAFILELISSGEKSKKEIIEEYNIPKTTLYKWLLKYK</sequence>
<accession>A0A086A6U8</accession>